<organism evidence="1 2">
    <name type="scientific">Sipha flava</name>
    <name type="common">yellow sugarcane aphid</name>
    <dbReference type="NCBI Taxonomy" id="143950"/>
    <lineage>
        <taxon>Eukaryota</taxon>
        <taxon>Metazoa</taxon>
        <taxon>Ecdysozoa</taxon>
        <taxon>Arthropoda</taxon>
        <taxon>Hexapoda</taxon>
        <taxon>Insecta</taxon>
        <taxon>Pterygota</taxon>
        <taxon>Neoptera</taxon>
        <taxon>Paraneoptera</taxon>
        <taxon>Hemiptera</taxon>
        <taxon>Sternorrhyncha</taxon>
        <taxon>Aphidomorpha</taxon>
        <taxon>Aphidoidea</taxon>
        <taxon>Aphididae</taxon>
        <taxon>Sipha</taxon>
    </lineage>
</organism>
<dbReference type="AlphaFoldDB" id="A0A8B8G5S4"/>
<dbReference type="OrthoDB" id="10260455at2759"/>
<name>A0A8B8G5S4_9HEMI</name>
<evidence type="ECO:0000313" key="2">
    <source>
        <dbReference type="RefSeq" id="XP_025418183.1"/>
    </source>
</evidence>
<sequence length="180" mass="21002">MMVNFADFTGDQIISMFPSEVKDTYFMEYKSNKNPKGKLYSKFYNFMRFLKSTGLVTSNKNRNKQKAKLYIKEKNVMPLVNHLTSTLLLHEPDDPVAFLKLQVEDMINFRDHQGKPPILFKKDHLINVFKGVDYLNIGSIDLKQYFKAMNMLGLNENDFNKSPQVVENNRIECKIFVSEA</sequence>
<keyword evidence="1" id="KW-1185">Reference proteome</keyword>
<proteinExistence type="predicted"/>
<gene>
    <name evidence="2" type="primary">LOC112688948</name>
</gene>
<dbReference type="RefSeq" id="XP_025418183.1">
    <property type="nucleotide sequence ID" value="XM_025562398.1"/>
</dbReference>
<dbReference type="PANTHER" id="PTHR21847">
    <property type="entry name" value="EF-HAND CALCIUM-BINDING DOMAIN-CONTAINING PROTEIN 10"/>
    <property type="match status" value="1"/>
</dbReference>
<dbReference type="GeneID" id="112688948"/>
<dbReference type="SUPFAM" id="SSF47391">
    <property type="entry name" value="Dimerization-anchoring domain of cAMP-dependent PK regulatory subunit"/>
    <property type="match status" value="1"/>
</dbReference>
<dbReference type="PANTHER" id="PTHR21847:SF1">
    <property type="entry name" value="EF-HAND CALCIUM-BINDING DOMAIN-CONTAINING PROTEIN 10"/>
    <property type="match status" value="1"/>
</dbReference>
<accession>A0A8B8G5S4</accession>
<dbReference type="InterPro" id="IPR039879">
    <property type="entry name" value="EFC10"/>
</dbReference>
<evidence type="ECO:0000313" key="1">
    <source>
        <dbReference type="Proteomes" id="UP000694846"/>
    </source>
</evidence>
<reference evidence="2" key="1">
    <citation type="submission" date="2025-08" db="UniProtKB">
        <authorList>
            <consortium name="RefSeq"/>
        </authorList>
    </citation>
    <scope>IDENTIFICATION</scope>
    <source>
        <tissue evidence="2">Whole body</tissue>
    </source>
</reference>
<protein>
    <submittedName>
        <fullName evidence="2">Uncharacterized protein LOC112688948</fullName>
    </submittedName>
</protein>
<dbReference type="Proteomes" id="UP000694846">
    <property type="component" value="Unplaced"/>
</dbReference>